<evidence type="ECO:0000313" key="1">
    <source>
        <dbReference type="EMBL" id="EFW90435.1"/>
    </source>
</evidence>
<organism evidence="1 3">
    <name type="scientific">Haladaptatus paucihalophilus DX253</name>
    <dbReference type="NCBI Taxonomy" id="797209"/>
    <lineage>
        <taxon>Archaea</taxon>
        <taxon>Methanobacteriati</taxon>
        <taxon>Methanobacteriota</taxon>
        <taxon>Stenosarchaea group</taxon>
        <taxon>Halobacteria</taxon>
        <taxon>Halobacteriales</taxon>
        <taxon>Haladaptataceae</taxon>
        <taxon>Haladaptatus</taxon>
    </lineage>
</organism>
<evidence type="ECO:0000313" key="4">
    <source>
        <dbReference type="Proteomes" id="UP000184203"/>
    </source>
</evidence>
<dbReference type="Proteomes" id="UP000003751">
    <property type="component" value="Unassembled WGS sequence"/>
</dbReference>
<evidence type="ECO:0000313" key="3">
    <source>
        <dbReference type="Proteomes" id="UP000003751"/>
    </source>
</evidence>
<dbReference type="RefSeq" id="WP_007982514.1">
    <property type="nucleotide sequence ID" value="NZ_AEMG01000027.1"/>
</dbReference>
<dbReference type="OrthoDB" id="373826at2157"/>
<dbReference type="Proteomes" id="UP000184203">
    <property type="component" value="Unassembled WGS sequence"/>
</dbReference>
<dbReference type="PATRIC" id="fig|797209.4.peg.3723"/>
<dbReference type="EMBL" id="AEMG01000027">
    <property type="protein sequence ID" value="EFW90435.1"/>
    <property type="molecule type" value="Genomic_DNA"/>
</dbReference>
<sequence>MSDDLITAIRDQNRILERQNAILTHLAWVLDEDEQSPTSFFTRIDDWKFEQEREDRR</sequence>
<proteinExistence type="predicted"/>
<keyword evidence="4" id="KW-1185">Reference proteome</keyword>
<dbReference type="AlphaFoldDB" id="E7QYB0"/>
<name>E7QYB0_HALPU</name>
<accession>E7QYB0</accession>
<protein>
    <submittedName>
        <fullName evidence="1">Uncharacterized protein</fullName>
    </submittedName>
</protein>
<dbReference type="STRING" id="797209.GCA_000376445_02167"/>
<reference evidence="2" key="2">
    <citation type="submission" date="2016-11" db="EMBL/GenBank/DDBJ databases">
        <authorList>
            <person name="Jaros S."/>
            <person name="Januszkiewicz K."/>
            <person name="Wedrychowicz H."/>
        </authorList>
    </citation>
    <scope>NUCLEOTIDE SEQUENCE [LARGE SCALE GENOMIC DNA]</scope>
    <source>
        <strain evidence="2">DX253</strain>
    </source>
</reference>
<evidence type="ECO:0000313" key="2">
    <source>
        <dbReference type="EMBL" id="SHL68775.1"/>
    </source>
</evidence>
<gene>
    <name evidence="2" type="ORF">SAMN05444342_4418</name>
    <name evidence="1" type="ORF">ZOD2009_19003</name>
</gene>
<dbReference type="EMBL" id="FRAN01000011">
    <property type="protein sequence ID" value="SHL68775.1"/>
    <property type="molecule type" value="Genomic_DNA"/>
</dbReference>
<reference evidence="4" key="3">
    <citation type="submission" date="2016-11" db="EMBL/GenBank/DDBJ databases">
        <authorList>
            <person name="Varghese N."/>
            <person name="Submissions S."/>
        </authorList>
    </citation>
    <scope>NUCLEOTIDE SEQUENCE [LARGE SCALE GENOMIC DNA]</scope>
    <source>
        <strain evidence="4">DX253</strain>
    </source>
</reference>
<reference evidence="1 3" key="1">
    <citation type="journal article" date="2014" name="ISME J.">
        <title>Trehalose/2-sulfotrehalose biosynthesis and glycine-betaine uptake are widely spread mechanisms for osmoadaptation in the Halobacteriales.</title>
        <authorList>
            <person name="Youssef N.H."/>
            <person name="Savage-Ashlock K.N."/>
            <person name="McCully A.L."/>
            <person name="Luedtke B."/>
            <person name="Shaw E.I."/>
            <person name="Hoff W.D."/>
            <person name="Elshahed M.S."/>
        </authorList>
    </citation>
    <scope>NUCLEOTIDE SEQUENCE [LARGE SCALE GENOMIC DNA]</scope>
    <source>
        <strain evidence="1 3">DX253</strain>
    </source>
</reference>